<dbReference type="AlphaFoldDB" id="A0AAV4H4D8"/>
<dbReference type="InterPro" id="IPR016187">
    <property type="entry name" value="CTDL_fold"/>
</dbReference>
<dbReference type="SUPFAM" id="SSF56436">
    <property type="entry name" value="C-type lectin-like"/>
    <property type="match status" value="1"/>
</dbReference>
<dbReference type="PANTHER" id="PTHR10075">
    <property type="entry name" value="BASIGIN RELATED"/>
    <property type="match status" value="1"/>
</dbReference>
<dbReference type="InterPro" id="IPR013783">
    <property type="entry name" value="Ig-like_fold"/>
</dbReference>
<dbReference type="InterPro" id="IPR003598">
    <property type="entry name" value="Ig_sub2"/>
</dbReference>
<dbReference type="Gene3D" id="3.10.100.10">
    <property type="entry name" value="Mannose-Binding Protein A, subunit A"/>
    <property type="match status" value="1"/>
</dbReference>
<dbReference type="GO" id="GO:0007156">
    <property type="term" value="P:homophilic cell adhesion via plasma membrane adhesion molecules"/>
    <property type="evidence" value="ECO:0007669"/>
    <property type="project" value="TreeGrafter"/>
</dbReference>
<accession>A0AAV4H4D8</accession>
<dbReference type="GO" id="GO:0098632">
    <property type="term" value="F:cell-cell adhesion mediator activity"/>
    <property type="evidence" value="ECO:0007669"/>
    <property type="project" value="TreeGrafter"/>
</dbReference>
<feature type="chain" id="PRO_5043719207" evidence="2">
    <location>
        <begin position="29"/>
        <end position="311"/>
    </location>
</feature>
<keyword evidence="2" id="KW-0732">Signal</keyword>
<dbReference type="PANTHER" id="PTHR10075:SF100">
    <property type="entry name" value="FASCICLIN-2"/>
    <property type="match status" value="1"/>
</dbReference>
<name>A0AAV4H4D8_9GAST</name>
<dbReference type="InterPro" id="IPR016186">
    <property type="entry name" value="C-type_lectin-like/link_sf"/>
</dbReference>
<evidence type="ECO:0000313" key="5">
    <source>
        <dbReference type="Proteomes" id="UP000762676"/>
    </source>
</evidence>
<evidence type="ECO:0000313" key="4">
    <source>
        <dbReference type="EMBL" id="GFR92176.1"/>
    </source>
</evidence>
<dbReference type="SMART" id="SM00034">
    <property type="entry name" value="CLECT"/>
    <property type="match status" value="1"/>
</dbReference>
<dbReference type="PROSITE" id="PS50835">
    <property type="entry name" value="IG_LIKE"/>
    <property type="match status" value="1"/>
</dbReference>
<proteinExistence type="predicted"/>
<dbReference type="InterPro" id="IPR007110">
    <property type="entry name" value="Ig-like_dom"/>
</dbReference>
<dbReference type="GO" id="GO:0007411">
    <property type="term" value="P:axon guidance"/>
    <property type="evidence" value="ECO:0007669"/>
    <property type="project" value="TreeGrafter"/>
</dbReference>
<dbReference type="Pfam" id="PF13927">
    <property type="entry name" value="Ig_3"/>
    <property type="match status" value="1"/>
</dbReference>
<evidence type="ECO:0000256" key="1">
    <source>
        <dbReference type="ARBA" id="ARBA00023319"/>
    </source>
</evidence>
<gene>
    <name evidence="4" type="ORF">ElyMa_006193900</name>
</gene>
<dbReference type="InterPro" id="IPR001304">
    <property type="entry name" value="C-type_lectin-like"/>
</dbReference>
<dbReference type="SMART" id="SM00408">
    <property type="entry name" value="IGc2"/>
    <property type="match status" value="1"/>
</dbReference>
<dbReference type="InterPro" id="IPR036179">
    <property type="entry name" value="Ig-like_dom_sf"/>
</dbReference>
<feature type="domain" description="Ig-like" evidence="3">
    <location>
        <begin position="204"/>
        <end position="302"/>
    </location>
</feature>
<keyword evidence="5" id="KW-1185">Reference proteome</keyword>
<dbReference type="SUPFAM" id="SSF48726">
    <property type="entry name" value="Immunoglobulin"/>
    <property type="match status" value="1"/>
</dbReference>
<evidence type="ECO:0000256" key="2">
    <source>
        <dbReference type="SAM" id="SignalP"/>
    </source>
</evidence>
<dbReference type="EMBL" id="BMAT01012431">
    <property type="protein sequence ID" value="GFR92176.1"/>
    <property type="molecule type" value="Genomic_DNA"/>
</dbReference>
<dbReference type="GO" id="GO:0070593">
    <property type="term" value="P:dendrite self-avoidance"/>
    <property type="evidence" value="ECO:0007669"/>
    <property type="project" value="TreeGrafter"/>
</dbReference>
<evidence type="ECO:0000259" key="3">
    <source>
        <dbReference type="PROSITE" id="PS50835"/>
    </source>
</evidence>
<sequence>MEDIRSWLSSPVGFLALLLSVWVFPVQAQQSDECPATWYEHADRCYKFVQHPTPVQRARIECQQDSATLVNIRSVADHLFIQEKLEIKTAAGQEWFTSGYRALDGSLKWAADGSDVTTDFFPSQAIRDQNKDDPGLNIPYNRIVYKYQGGGSNNSFVWGWNRIMSPGGYICQIDKTDTWKIYQQRRDFSYGTGVTDQHLWKTGPNITYHSANTLFFETESGTTPVVLDCQASGNPSPKYRWFRQKVGQSTRQEVTAALGKNYVITNGRLTILNPTDTRDSSIYTCQATNEIGTVLSNPIELAYGSKAFFCC</sequence>
<dbReference type="Gene3D" id="2.60.40.10">
    <property type="entry name" value="Immunoglobulins"/>
    <property type="match status" value="1"/>
</dbReference>
<protein>
    <submittedName>
        <fullName evidence="4">Contactin</fullName>
    </submittedName>
</protein>
<comment type="caution">
    <text evidence="4">The sequence shown here is derived from an EMBL/GenBank/DDBJ whole genome shotgun (WGS) entry which is preliminary data.</text>
</comment>
<keyword evidence="1" id="KW-0393">Immunoglobulin domain</keyword>
<dbReference type="CDD" id="cd00037">
    <property type="entry name" value="CLECT"/>
    <property type="match status" value="1"/>
</dbReference>
<dbReference type="GO" id="GO:0005886">
    <property type="term" value="C:plasma membrane"/>
    <property type="evidence" value="ECO:0007669"/>
    <property type="project" value="TreeGrafter"/>
</dbReference>
<organism evidence="4 5">
    <name type="scientific">Elysia marginata</name>
    <dbReference type="NCBI Taxonomy" id="1093978"/>
    <lineage>
        <taxon>Eukaryota</taxon>
        <taxon>Metazoa</taxon>
        <taxon>Spiralia</taxon>
        <taxon>Lophotrochozoa</taxon>
        <taxon>Mollusca</taxon>
        <taxon>Gastropoda</taxon>
        <taxon>Heterobranchia</taxon>
        <taxon>Euthyneura</taxon>
        <taxon>Panpulmonata</taxon>
        <taxon>Sacoglossa</taxon>
        <taxon>Placobranchoidea</taxon>
        <taxon>Plakobranchidae</taxon>
        <taxon>Elysia</taxon>
    </lineage>
</organism>
<dbReference type="GO" id="GO:0030424">
    <property type="term" value="C:axon"/>
    <property type="evidence" value="ECO:0007669"/>
    <property type="project" value="TreeGrafter"/>
</dbReference>
<dbReference type="Proteomes" id="UP000762676">
    <property type="component" value="Unassembled WGS sequence"/>
</dbReference>
<reference evidence="4 5" key="1">
    <citation type="journal article" date="2021" name="Elife">
        <title>Chloroplast acquisition without the gene transfer in kleptoplastic sea slugs, Plakobranchus ocellatus.</title>
        <authorList>
            <person name="Maeda T."/>
            <person name="Takahashi S."/>
            <person name="Yoshida T."/>
            <person name="Shimamura S."/>
            <person name="Takaki Y."/>
            <person name="Nagai Y."/>
            <person name="Toyoda A."/>
            <person name="Suzuki Y."/>
            <person name="Arimoto A."/>
            <person name="Ishii H."/>
            <person name="Satoh N."/>
            <person name="Nishiyama T."/>
            <person name="Hasebe M."/>
            <person name="Maruyama T."/>
            <person name="Minagawa J."/>
            <person name="Obokata J."/>
            <person name="Shigenobu S."/>
        </authorList>
    </citation>
    <scope>NUCLEOTIDE SEQUENCE [LARGE SCALE GENOMIC DNA]</scope>
</reference>
<feature type="signal peptide" evidence="2">
    <location>
        <begin position="1"/>
        <end position="28"/>
    </location>
</feature>